<keyword evidence="4" id="KW-1185">Reference proteome</keyword>
<proteinExistence type="predicted"/>
<comment type="caution">
    <text evidence="3">The sequence shown here is derived from an EMBL/GenBank/DDBJ whole genome shotgun (WGS) entry which is preliminary data.</text>
</comment>
<dbReference type="AlphaFoldDB" id="A0A168MBX8"/>
<dbReference type="VEuPathDB" id="FungiDB:MUCCIDRAFT_108519"/>
<evidence type="ECO:0000313" key="3">
    <source>
        <dbReference type="EMBL" id="OAD04688.1"/>
    </source>
</evidence>
<feature type="compositionally biased region" description="Basic and acidic residues" evidence="1">
    <location>
        <begin position="1"/>
        <end position="11"/>
    </location>
</feature>
<accession>A0A168MBX8</accession>
<evidence type="ECO:0000313" key="4">
    <source>
        <dbReference type="Proteomes" id="UP000077051"/>
    </source>
</evidence>
<sequence>MARGNQREQARAKNLKKKEKEQKGKTNLNGQSINQKKESDAAIMRAKQEAALAKKQAEAAAGGSTVKK</sequence>
<evidence type="ECO:0000256" key="1">
    <source>
        <dbReference type="SAM" id="MobiDB-lite"/>
    </source>
</evidence>
<dbReference type="InterPro" id="IPR007513">
    <property type="entry name" value="SERF-like_N"/>
</dbReference>
<name>A0A168MBX8_MUCCL</name>
<gene>
    <name evidence="3" type="ORF">MUCCIDRAFT_108519</name>
</gene>
<dbReference type="Pfam" id="PF04419">
    <property type="entry name" value="SERF-like_N"/>
    <property type="match status" value="1"/>
</dbReference>
<dbReference type="EMBL" id="AMYB01000003">
    <property type="protein sequence ID" value="OAD04688.1"/>
    <property type="molecule type" value="Genomic_DNA"/>
</dbReference>
<reference evidence="3 4" key="1">
    <citation type="submission" date="2015-06" db="EMBL/GenBank/DDBJ databases">
        <title>Expansion of signal transduction pathways in fungi by whole-genome duplication.</title>
        <authorList>
            <consortium name="DOE Joint Genome Institute"/>
            <person name="Corrochano L.M."/>
            <person name="Kuo A."/>
            <person name="Marcet-Houben M."/>
            <person name="Polaino S."/>
            <person name="Salamov A."/>
            <person name="Villalobos J.M."/>
            <person name="Alvarez M.I."/>
            <person name="Avalos J."/>
            <person name="Benito E.P."/>
            <person name="Benoit I."/>
            <person name="Burger G."/>
            <person name="Camino L.P."/>
            <person name="Canovas D."/>
            <person name="Cerda-Olmedo E."/>
            <person name="Cheng J.-F."/>
            <person name="Dominguez A."/>
            <person name="Elias M."/>
            <person name="Eslava A.P."/>
            <person name="Glaser F."/>
            <person name="Grimwood J."/>
            <person name="Gutierrez G."/>
            <person name="Heitman J."/>
            <person name="Henrissat B."/>
            <person name="Iturriaga E.A."/>
            <person name="Lang B.F."/>
            <person name="Lavin J.L."/>
            <person name="Lee S."/>
            <person name="Li W."/>
            <person name="Lindquist E."/>
            <person name="Lopez-Garcia S."/>
            <person name="Luque E.M."/>
            <person name="Marcos A.T."/>
            <person name="Martin J."/>
            <person name="Mccluskey K."/>
            <person name="Medina H.R."/>
            <person name="Miralles-Duran A."/>
            <person name="Miyazaki A."/>
            <person name="Munoz-Torres E."/>
            <person name="Oguiza J.A."/>
            <person name="Ohm R."/>
            <person name="Olmedo M."/>
            <person name="Orejas M."/>
            <person name="Ortiz-Castellanos L."/>
            <person name="Pisabarro A.G."/>
            <person name="Rodriguez-Romero J."/>
            <person name="Ruiz-Herrera J."/>
            <person name="Ruiz-Vazquez R."/>
            <person name="Sanz C."/>
            <person name="Schackwitz W."/>
            <person name="Schmutz J."/>
            <person name="Shahriari M."/>
            <person name="Shelest E."/>
            <person name="Silva-Franco F."/>
            <person name="Soanes D."/>
            <person name="Syed K."/>
            <person name="Tagua V.G."/>
            <person name="Talbot N.J."/>
            <person name="Thon M."/>
            <person name="De Vries R.P."/>
            <person name="Wiebenga A."/>
            <person name="Yadav J.S."/>
            <person name="Braun E.L."/>
            <person name="Baker S."/>
            <person name="Garre V."/>
            <person name="Horwitz B."/>
            <person name="Torres-Martinez S."/>
            <person name="Idnurm A."/>
            <person name="Herrera-Estrella A."/>
            <person name="Gabaldon T."/>
            <person name="Grigoriev I.V."/>
        </authorList>
    </citation>
    <scope>NUCLEOTIDE SEQUENCE [LARGE SCALE GENOMIC DNA]</scope>
    <source>
        <strain evidence="3 4">CBS 277.49</strain>
    </source>
</reference>
<feature type="compositionally biased region" description="Low complexity" evidence="1">
    <location>
        <begin position="49"/>
        <end position="61"/>
    </location>
</feature>
<dbReference type="STRING" id="747725.A0A168MBX8"/>
<feature type="domain" description="Small EDRK-rich factor-like N-terminal" evidence="2">
    <location>
        <begin position="1"/>
        <end position="38"/>
    </location>
</feature>
<evidence type="ECO:0000259" key="2">
    <source>
        <dbReference type="Pfam" id="PF04419"/>
    </source>
</evidence>
<protein>
    <recommendedName>
        <fullName evidence="2">Small EDRK-rich factor-like N-terminal domain-containing protein</fullName>
    </recommendedName>
</protein>
<organism evidence="3 4">
    <name type="scientific">Mucor lusitanicus CBS 277.49</name>
    <dbReference type="NCBI Taxonomy" id="747725"/>
    <lineage>
        <taxon>Eukaryota</taxon>
        <taxon>Fungi</taxon>
        <taxon>Fungi incertae sedis</taxon>
        <taxon>Mucoromycota</taxon>
        <taxon>Mucoromycotina</taxon>
        <taxon>Mucoromycetes</taxon>
        <taxon>Mucorales</taxon>
        <taxon>Mucorineae</taxon>
        <taxon>Mucoraceae</taxon>
        <taxon>Mucor</taxon>
    </lineage>
</organism>
<dbReference type="Proteomes" id="UP000077051">
    <property type="component" value="Unassembled WGS sequence"/>
</dbReference>
<feature type="region of interest" description="Disordered" evidence="1">
    <location>
        <begin position="1"/>
        <end position="68"/>
    </location>
</feature>